<proteinExistence type="predicted"/>
<evidence type="ECO:0000256" key="2">
    <source>
        <dbReference type="ARBA" id="ARBA00022679"/>
    </source>
</evidence>
<name>F2YZ36_9BETA</name>
<evidence type="ECO:0000259" key="5">
    <source>
        <dbReference type="Pfam" id="PF00136"/>
    </source>
</evidence>
<evidence type="ECO:0000256" key="4">
    <source>
        <dbReference type="ARBA" id="ARBA00022932"/>
    </source>
</evidence>
<dbReference type="GO" id="GO:0003677">
    <property type="term" value="F:DNA binding"/>
    <property type="evidence" value="ECO:0007669"/>
    <property type="project" value="InterPro"/>
</dbReference>
<feature type="domain" description="DNA-directed DNA polymerase family B multifunctional" evidence="5">
    <location>
        <begin position="2"/>
        <end position="47"/>
    </location>
</feature>
<dbReference type="GO" id="GO:0003887">
    <property type="term" value="F:DNA-directed DNA polymerase activity"/>
    <property type="evidence" value="ECO:0007669"/>
    <property type="project" value="UniProtKB-KW"/>
</dbReference>
<keyword evidence="4" id="KW-0239">DNA-directed DNA polymerase</keyword>
<organism evidence="6">
    <name type="scientific">Sorex araneus betaherpesvirus 1</name>
    <dbReference type="NCBI Taxonomy" id="1000653"/>
    <lineage>
        <taxon>Viruses</taxon>
        <taxon>Duplodnaviria</taxon>
        <taxon>Heunggongvirae</taxon>
        <taxon>Peploviricota</taxon>
        <taxon>Herviviricetes</taxon>
        <taxon>Herpesvirales</taxon>
        <taxon>Orthoherpesviridae</taxon>
        <taxon>Betaherpesvirinae</taxon>
    </lineage>
</organism>
<sequence length="101" mass="10379">ARGMLPCLAIAASVTKIGRDMLMRTVDYVHRYFGDPGFLCERLGFTRADFEEEGGGVGAAGEVSGAVAAFCEDTSSSSSWASSGGGSAAESPVGVVVRVRV</sequence>
<protein>
    <recommendedName>
        <fullName evidence="1">DNA-directed DNA polymerase</fullName>
        <ecNumber evidence="1">2.7.7.7</ecNumber>
    </recommendedName>
</protein>
<dbReference type="InterPro" id="IPR006134">
    <property type="entry name" value="DNA-dir_DNA_pol_B_multi_dom"/>
</dbReference>
<reference evidence="6" key="1">
    <citation type="submission" date="2011-03" db="EMBL/GenBank/DDBJ databases">
        <title>Novel betaherpesviruses of long-tailed shrews (Sorex).</title>
        <authorList>
            <person name="Ehlers B."/>
            <person name="Ulrich R."/>
        </authorList>
    </citation>
    <scope>NUCLEOTIDE SEQUENCE</scope>
    <source>
        <strain evidence="6">4321</strain>
    </source>
</reference>
<keyword evidence="3" id="KW-0548">Nucleotidyltransferase</keyword>
<evidence type="ECO:0000313" key="6">
    <source>
        <dbReference type="EMBL" id="AEA39188.1"/>
    </source>
</evidence>
<keyword evidence="2" id="KW-0808">Transferase</keyword>
<feature type="non-terminal residue" evidence="6">
    <location>
        <position position="1"/>
    </location>
</feature>
<dbReference type="InterPro" id="IPR043502">
    <property type="entry name" value="DNA/RNA_pol_sf"/>
</dbReference>
<dbReference type="Gene3D" id="3.90.1600.10">
    <property type="entry name" value="Palm domain of DNA polymerase"/>
    <property type="match status" value="1"/>
</dbReference>
<accession>F2YZ36</accession>
<evidence type="ECO:0000256" key="3">
    <source>
        <dbReference type="ARBA" id="ARBA00022695"/>
    </source>
</evidence>
<dbReference type="SUPFAM" id="SSF56672">
    <property type="entry name" value="DNA/RNA polymerases"/>
    <property type="match status" value="1"/>
</dbReference>
<dbReference type="Pfam" id="PF00136">
    <property type="entry name" value="DNA_pol_B"/>
    <property type="match status" value="1"/>
</dbReference>
<dbReference type="GO" id="GO:0000166">
    <property type="term" value="F:nucleotide binding"/>
    <property type="evidence" value="ECO:0007669"/>
    <property type="project" value="InterPro"/>
</dbReference>
<feature type="non-terminal residue" evidence="6">
    <location>
        <position position="101"/>
    </location>
</feature>
<evidence type="ECO:0000256" key="1">
    <source>
        <dbReference type="ARBA" id="ARBA00012417"/>
    </source>
</evidence>
<dbReference type="EC" id="2.7.7.7" evidence="1"/>
<dbReference type="EMBL" id="JF705866">
    <property type="protein sequence ID" value="AEA39188.1"/>
    <property type="molecule type" value="Genomic_DNA"/>
</dbReference>
<dbReference type="InterPro" id="IPR023211">
    <property type="entry name" value="DNA_pol_palm_dom_sf"/>
</dbReference>